<proteinExistence type="predicted"/>
<name>A0A6J4LWP5_9CYAN</name>
<protein>
    <submittedName>
        <fullName evidence="1">Uncharacterized protein</fullName>
    </submittedName>
</protein>
<dbReference type="AlphaFoldDB" id="A0A6J4LWP5"/>
<gene>
    <name evidence="1" type="ORF">AVDCRST_MAG84-2318</name>
</gene>
<accession>A0A6J4LWP5</accession>
<organism evidence="1">
    <name type="scientific">uncultured Microcoleus sp</name>
    <dbReference type="NCBI Taxonomy" id="259945"/>
    <lineage>
        <taxon>Bacteria</taxon>
        <taxon>Bacillati</taxon>
        <taxon>Cyanobacteriota</taxon>
        <taxon>Cyanophyceae</taxon>
        <taxon>Oscillatoriophycideae</taxon>
        <taxon>Oscillatoriales</taxon>
        <taxon>Microcoleaceae</taxon>
        <taxon>Microcoleus</taxon>
        <taxon>environmental samples</taxon>
    </lineage>
</organism>
<sequence>MIVTVRDPDILKTLEPPQVAAYLQKHGWHEQSRDGDKSSIWTRKNEAGENYEILLPLKPEISGFALRMYEVMETLEIAEKRSQIEILADLITSLPNMTLQGIVMQVHTPNTDKLSGEITLIGVIADKLRKIQTSLADKDYILAIKAYQERLPILCSGDLIKDNNAFILKNPHNLTLDELWQN</sequence>
<evidence type="ECO:0000313" key="1">
    <source>
        <dbReference type="EMBL" id="CAA9340089.1"/>
    </source>
</evidence>
<dbReference type="EMBL" id="CADCTZ010000400">
    <property type="protein sequence ID" value="CAA9340089.1"/>
    <property type="molecule type" value="Genomic_DNA"/>
</dbReference>
<reference evidence="1" key="1">
    <citation type="submission" date="2020-02" db="EMBL/GenBank/DDBJ databases">
        <authorList>
            <person name="Meier V. D."/>
        </authorList>
    </citation>
    <scope>NUCLEOTIDE SEQUENCE</scope>
    <source>
        <strain evidence="1">AVDCRST_MAG84</strain>
    </source>
</reference>